<keyword evidence="6" id="KW-0029">Amino-acid transport</keyword>
<keyword evidence="5 9" id="KW-0812">Transmembrane</keyword>
<dbReference type="PANTHER" id="PTHR30614">
    <property type="entry name" value="MEMBRANE COMPONENT OF AMINO ACID ABC TRANSPORTER"/>
    <property type="match status" value="1"/>
</dbReference>
<dbReference type="InterPro" id="IPR035906">
    <property type="entry name" value="MetI-like_sf"/>
</dbReference>
<keyword evidence="8 9" id="KW-0472">Membrane</keyword>
<gene>
    <name evidence="11" type="ORF">DFH45_002942</name>
</gene>
<dbReference type="GO" id="GO:0006865">
    <property type="term" value="P:amino acid transport"/>
    <property type="evidence" value="ECO:0007669"/>
    <property type="project" value="UniProtKB-KW"/>
</dbReference>
<dbReference type="InterPro" id="IPR000515">
    <property type="entry name" value="MetI-like"/>
</dbReference>
<evidence type="ECO:0000259" key="10">
    <source>
        <dbReference type="PROSITE" id="PS50928"/>
    </source>
</evidence>
<dbReference type="CDD" id="cd06261">
    <property type="entry name" value="TM_PBP2"/>
    <property type="match status" value="1"/>
</dbReference>
<dbReference type="RefSeq" id="WP_077309000.1">
    <property type="nucleotide sequence ID" value="NZ_CP016090.1"/>
</dbReference>
<organism evidence="11 12">
    <name type="scientific">Clostridium beijerinckii</name>
    <name type="common">Clostridium MP</name>
    <dbReference type="NCBI Taxonomy" id="1520"/>
    <lineage>
        <taxon>Bacteria</taxon>
        <taxon>Bacillati</taxon>
        <taxon>Bacillota</taxon>
        <taxon>Clostridia</taxon>
        <taxon>Eubacteriales</taxon>
        <taxon>Clostridiaceae</taxon>
        <taxon>Clostridium</taxon>
    </lineage>
</organism>
<dbReference type="GO" id="GO:0022857">
    <property type="term" value="F:transmembrane transporter activity"/>
    <property type="evidence" value="ECO:0007669"/>
    <property type="project" value="InterPro"/>
</dbReference>
<evidence type="ECO:0000256" key="9">
    <source>
        <dbReference type="RuleBase" id="RU363032"/>
    </source>
</evidence>
<dbReference type="NCBIfam" id="TIGR01726">
    <property type="entry name" value="HEQRo_perm_3TM"/>
    <property type="match status" value="1"/>
</dbReference>
<evidence type="ECO:0000256" key="6">
    <source>
        <dbReference type="ARBA" id="ARBA00022970"/>
    </source>
</evidence>
<evidence type="ECO:0000256" key="4">
    <source>
        <dbReference type="ARBA" id="ARBA00022475"/>
    </source>
</evidence>
<keyword evidence="7 9" id="KW-1133">Transmembrane helix</keyword>
<dbReference type="PROSITE" id="PS50928">
    <property type="entry name" value="ABC_TM1"/>
    <property type="match status" value="1"/>
</dbReference>
<evidence type="ECO:0000256" key="1">
    <source>
        <dbReference type="ARBA" id="ARBA00004651"/>
    </source>
</evidence>
<name>A0A9Q5CT53_CLOBE</name>
<protein>
    <submittedName>
        <fullName evidence="11">Glutamine transport system permease protein</fullName>
    </submittedName>
</protein>
<feature type="transmembrane region" description="Helical" evidence="9">
    <location>
        <begin position="30"/>
        <end position="50"/>
    </location>
</feature>
<dbReference type="AlphaFoldDB" id="A0A9Q5CT53"/>
<dbReference type="Proteomes" id="UP000821656">
    <property type="component" value="Unassembled WGS sequence"/>
</dbReference>
<evidence type="ECO:0000256" key="2">
    <source>
        <dbReference type="ARBA" id="ARBA00010072"/>
    </source>
</evidence>
<keyword evidence="4" id="KW-1003">Cell membrane</keyword>
<evidence type="ECO:0000256" key="3">
    <source>
        <dbReference type="ARBA" id="ARBA00022448"/>
    </source>
</evidence>
<dbReference type="EMBL" id="JABSXK010000001">
    <property type="protein sequence ID" value="NRV09979.1"/>
    <property type="molecule type" value="Genomic_DNA"/>
</dbReference>
<proteinExistence type="inferred from homology"/>
<evidence type="ECO:0000256" key="5">
    <source>
        <dbReference type="ARBA" id="ARBA00022692"/>
    </source>
</evidence>
<accession>A0A9Q5CT53</accession>
<comment type="subcellular location">
    <subcellularLocation>
        <location evidence="1 9">Cell membrane</location>
        <topology evidence="1 9">Multi-pass membrane protein</topology>
    </subcellularLocation>
</comment>
<sequence length="242" mass="26805">MNGPFAIFKWEALFKDFNIFLEGFLTTLEVSILGLILALMLGIVFGVLSTSKIKIFKIINRIYVEVIQNTPLVIQVFFLFNGLPYIKIVLPVFLIGILGVGVYHGAYISEVVRTGITSIPKGQFEAAKSQGFSHTQTMMYIILPQTVKIIIPPLANQLVNLIKNTSVLAMIAGGDLMYTADSWSSANMYYGPAYVITGALYFIMCYPLAMISRKLELREKKKALVDIEDSITEQSVATEGGL</sequence>
<feature type="transmembrane region" description="Helical" evidence="9">
    <location>
        <begin position="62"/>
        <end position="82"/>
    </location>
</feature>
<feature type="transmembrane region" description="Helical" evidence="9">
    <location>
        <begin position="161"/>
        <end position="180"/>
    </location>
</feature>
<dbReference type="Gene3D" id="1.10.3720.10">
    <property type="entry name" value="MetI-like"/>
    <property type="match status" value="1"/>
</dbReference>
<feature type="transmembrane region" description="Helical" evidence="9">
    <location>
        <begin position="192"/>
        <end position="212"/>
    </location>
</feature>
<reference evidence="11" key="1">
    <citation type="submission" date="2020-05" db="EMBL/GenBank/DDBJ databases">
        <title>Genomic insights into acetone-butanol-ethanol (ABE) fermentation by sequencing solventogenic clostridia strains.</title>
        <authorList>
            <person name="Brown S."/>
        </authorList>
    </citation>
    <scope>NUCLEOTIDE SEQUENCE</scope>
    <source>
        <strain evidence="11">DJ126</strain>
    </source>
</reference>
<dbReference type="PANTHER" id="PTHR30614:SF20">
    <property type="entry name" value="GLUTAMINE TRANSPORT SYSTEM PERMEASE PROTEIN GLNP"/>
    <property type="match status" value="1"/>
</dbReference>
<dbReference type="SUPFAM" id="SSF161098">
    <property type="entry name" value="MetI-like"/>
    <property type="match status" value="1"/>
</dbReference>
<comment type="caution">
    <text evidence="11">The sequence shown here is derived from an EMBL/GenBank/DDBJ whole genome shotgun (WGS) entry which is preliminary data.</text>
</comment>
<evidence type="ECO:0000256" key="8">
    <source>
        <dbReference type="ARBA" id="ARBA00023136"/>
    </source>
</evidence>
<keyword evidence="3 9" id="KW-0813">Transport</keyword>
<evidence type="ECO:0000256" key="7">
    <source>
        <dbReference type="ARBA" id="ARBA00022989"/>
    </source>
</evidence>
<dbReference type="InterPro" id="IPR010065">
    <property type="entry name" value="AA_ABC_transptr_permease_3TM"/>
</dbReference>
<feature type="domain" description="ABC transmembrane type-1" evidence="10">
    <location>
        <begin position="24"/>
        <end position="212"/>
    </location>
</feature>
<dbReference type="Pfam" id="PF00528">
    <property type="entry name" value="BPD_transp_1"/>
    <property type="match status" value="1"/>
</dbReference>
<dbReference type="GO" id="GO:0043190">
    <property type="term" value="C:ATP-binding cassette (ABC) transporter complex"/>
    <property type="evidence" value="ECO:0007669"/>
    <property type="project" value="InterPro"/>
</dbReference>
<evidence type="ECO:0000313" key="12">
    <source>
        <dbReference type="Proteomes" id="UP000821656"/>
    </source>
</evidence>
<comment type="similarity">
    <text evidence="2">Belongs to the binding-protein-dependent transport system permease family. HisMQ subfamily.</text>
</comment>
<evidence type="ECO:0000313" key="11">
    <source>
        <dbReference type="EMBL" id="NRV09979.1"/>
    </source>
</evidence>
<feature type="transmembrane region" description="Helical" evidence="9">
    <location>
        <begin position="88"/>
        <end position="108"/>
    </location>
</feature>
<dbReference type="InterPro" id="IPR043429">
    <property type="entry name" value="ArtM/GltK/GlnP/TcyL/YhdX-like"/>
</dbReference>